<protein>
    <submittedName>
        <fullName evidence="1">Uncharacterized protein</fullName>
    </submittedName>
</protein>
<reference evidence="1" key="1">
    <citation type="submission" date="2022-03" db="EMBL/GenBank/DDBJ databases">
        <authorList>
            <person name="Martin H S."/>
        </authorList>
    </citation>
    <scope>NUCLEOTIDE SEQUENCE</scope>
</reference>
<gene>
    <name evidence="1" type="ORF">IPOD504_LOCUS3157</name>
</gene>
<keyword evidence="2" id="KW-1185">Reference proteome</keyword>
<accession>A0ABN8HYG0</accession>
<proteinExistence type="predicted"/>
<dbReference type="Proteomes" id="UP000837857">
    <property type="component" value="Chromosome 13"/>
</dbReference>
<evidence type="ECO:0000313" key="1">
    <source>
        <dbReference type="EMBL" id="CAH2041424.1"/>
    </source>
</evidence>
<dbReference type="EMBL" id="OW152825">
    <property type="protein sequence ID" value="CAH2041424.1"/>
    <property type="molecule type" value="Genomic_DNA"/>
</dbReference>
<sequence length="230" mass="25074">MKEECKLCSVGGWVGPVQGSTDFSISSLMRPTAHHPGQVDPRHDAVLLSAYLFKLGDYPLYTLHEPHVGNAVRWEFVWYSPSDNLRAASDLESDIANRPRQTDSRRIADLGKPIAMCSLCDVTPPVSAYGRGGDLAKISPGLALIAGAISWCAQQLAADSHSALSLRSVVCLSHCRLSRYDAPGGARRGAHAWLIDFYSATDMSWKKIFARENLRSKSPKGVIVNVVNNP</sequence>
<evidence type="ECO:0000313" key="2">
    <source>
        <dbReference type="Proteomes" id="UP000837857"/>
    </source>
</evidence>
<organism evidence="1 2">
    <name type="scientific">Iphiclides podalirius</name>
    <name type="common">scarce swallowtail</name>
    <dbReference type="NCBI Taxonomy" id="110791"/>
    <lineage>
        <taxon>Eukaryota</taxon>
        <taxon>Metazoa</taxon>
        <taxon>Ecdysozoa</taxon>
        <taxon>Arthropoda</taxon>
        <taxon>Hexapoda</taxon>
        <taxon>Insecta</taxon>
        <taxon>Pterygota</taxon>
        <taxon>Neoptera</taxon>
        <taxon>Endopterygota</taxon>
        <taxon>Lepidoptera</taxon>
        <taxon>Glossata</taxon>
        <taxon>Ditrysia</taxon>
        <taxon>Papilionoidea</taxon>
        <taxon>Papilionidae</taxon>
        <taxon>Papilioninae</taxon>
        <taxon>Iphiclides</taxon>
    </lineage>
</organism>
<feature type="non-terminal residue" evidence="1">
    <location>
        <position position="230"/>
    </location>
</feature>
<name>A0ABN8HYG0_9NEOP</name>